<comment type="caution">
    <text evidence="2">The sequence shown here is derived from an EMBL/GenBank/DDBJ whole genome shotgun (WGS) entry which is preliminary data.</text>
</comment>
<organism evidence="2 3">
    <name type="scientific">Lolium multiflorum</name>
    <name type="common">Italian ryegrass</name>
    <name type="synonym">Lolium perenne subsp. multiflorum</name>
    <dbReference type="NCBI Taxonomy" id="4521"/>
    <lineage>
        <taxon>Eukaryota</taxon>
        <taxon>Viridiplantae</taxon>
        <taxon>Streptophyta</taxon>
        <taxon>Embryophyta</taxon>
        <taxon>Tracheophyta</taxon>
        <taxon>Spermatophyta</taxon>
        <taxon>Magnoliopsida</taxon>
        <taxon>Liliopsida</taxon>
        <taxon>Poales</taxon>
        <taxon>Poaceae</taxon>
        <taxon>BOP clade</taxon>
        <taxon>Pooideae</taxon>
        <taxon>Poodae</taxon>
        <taxon>Poeae</taxon>
        <taxon>Poeae Chloroplast Group 2 (Poeae type)</taxon>
        <taxon>Loliodinae</taxon>
        <taxon>Loliinae</taxon>
        <taxon>Lolium</taxon>
    </lineage>
</organism>
<accession>A0AAD8TFE6</accession>
<evidence type="ECO:0000313" key="2">
    <source>
        <dbReference type="EMBL" id="KAK1680804.1"/>
    </source>
</evidence>
<dbReference type="AlphaFoldDB" id="A0AAD8TFE6"/>
<dbReference type="Pfam" id="PF13952">
    <property type="entry name" value="DUF4216"/>
    <property type="match status" value="1"/>
</dbReference>
<name>A0AAD8TFE6_LOLMU</name>
<gene>
    <name evidence="2" type="ORF">QYE76_041652</name>
</gene>
<keyword evidence="3" id="KW-1185">Reference proteome</keyword>
<dbReference type="EMBL" id="JAUUTY010000002">
    <property type="protein sequence ID" value="KAK1680804.1"/>
    <property type="molecule type" value="Genomic_DNA"/>
</dbReference>
<protein>
    <recommendedName>
        <fullName evidence="1">DUF4216 domain-containing protein</fullName>
    </recommendedName>
</protein>
<sequence>MSLWDLEYWPTLKLRHNLDVMHIEKNIGDNLLGTILKMDSKNKDNLNARFDIAKNNLNVLKHLQLAKKDKDDYYEWPEAPYALSRELARAFCKFLQELRFPYGYASNFAKCLKEEMKRGINVNLDLFALGCSPDFRVKKYTTCIVSGVRFSTTSRDANKKTQNSGIMLTSARNPINSDHSDYFGTLEEIICLQYHDNRSVVIFKGDWFMQGKDWIKNDGYFKSIIVGKLAKMDDDYILAT</sequence>
<reference evidence="2" key="1">
    <citation type="submission" date="2023-07" db="EMBL/GenBank/DDBJ databases">
        <title>A chromosome-level genome assembly of Lolium multiflorum.</title>
        <authorList>
            <person name="Chen Y."/>
            <person name="Copetti D."/>
            <person name="Kolliker R."/>
            <person name="Studer B."/>
        </authorList>
    </citation>
    <scope>NUCLEOTIDE SEQUENCE</scope>
    <source>
        <strain evidence="2">02402/16</strain>
        <tissue evidence="2">Leaf</tissue>
    </source>
</reference>
<evidence type="ECO:0000259" key="1">
    <source>
        <dbReference type="Pfam" id="PF13952"/>
    </source>
</evidence>
<feature type="domain" description="DUF4216" evidence="1">
    <location>
        <begin position="192"/>
        <end position="240"/>
    </location>
</feature>
<dbReference type="PANTHER" id="PTHR48258:SF14">
    <property type="entry name" value="OS02G0583300 PROTEIN"/>
    <property type="match status" value="1"/>
</dbReference>
<dbReference type="InterPro" id="IPR025312">
    <property type="entry name" value="DUF4216"/>
</dbReference>
<evidence type="ECO:0000313" key="3">
    <source>
        <dbReference type="Proteomes" id="UP001231189"/>
    </source>
</evidence>
<proteinExistence type="predicted"/>
<dbReference type="PANTHER" id="PTHR48258">
    <property type="entry name" value="DUF4218 DOMAIN-CONTAINING PROTEIN-RELATED"/>
    <property type="match status" value="1"/>
</dbReference>
<dbReference type="Proteomes" id="UP001231189">
    <property type="component" value="Unassembled WGS sequence"/>
</dbReference>